<proteinExistence type="predicted"/>
<evidence type="ECO:0000313" key="2">
    <source>
        <dbReference type="Proteomes" id="UP000065807"/>
    </source>
</evidence>
<reference evidence="2" key="1">
    <citation type="submission" date="2015-07" db="EMBL/GenBank/DDBJ databases">
        <title>Complete genome sequence and phylogenetic analysis of Limnochorda pilosa.</title>
        <authorList>
            <person name="Watanabe M."/>
            <person name="Kojima H."/>
            <person name="Fukui M."/>
        </authorList>
    </citation>
    <scope>NUCLEOTIDE SEQUENCE [LARGE SCALE GENOMIC DNA]</scope>
    <source>
        <strain evidence="2">HC45</strain>
    </source>
</reference>
<protein>
    <recommendedName>
        <fullName evidence="3">FlgD Ig-like domain-containing protein</fullName>
    </recommendedName>
</protein>
<gene>
    <name evidence="1" type="ORF">LIP_1095</name>
</gene>
<keyword evidence="2" id="KW-1185">Reference proteome</keyword>
<dbReference type="Proteomes" id="UP000065807">
    <property type="component" value="Chromosome"/>
</dbReference>
<dbReference type="RefSeq" id="WP_144440341.1">
    <property type="nucleotide sequence ID" value="NZ_AP014924.1"/>
</dbReference>
<reference evidence="2" key="2">
    <citation type="journal article" date="2016" name="Int. J. Syst. Evol. Microbiol.">
        <title>Complete genome sequence and cell structure of Limnochorda pilosa, a Gram-negative spore-former within the phylum Firmicutes.</title>
        <authorList>
            <person name="Watanabe M."/>
            <person name="Kojima H."/>
            <person name="Fukui M."/>
        </authorList>
    </citation>
    <scope>NUCLEOTIDE SEQUENCE [LARGE SCALE GENOMIC DNA]</scope>
    <source>
        <strain evidence="2">HC45</strain>
    </source>
</reference>
<dbReference type="EMBL" id="AP014924">
    <property type="protein sequence ID" value="BAS26952.1"/>
    <property type="molecule type" value="Genomic_DNA"/>
</dbReference>
<dbReference type="AlphaFoldDB" id="A0A0K2SIU9"/>
<sequence>MKPAVPVTHGPSPFREAVHFHLDLDHPALLEVHTVTGKCIHWAALSAGRGIHTWNLTTLDGAPAPSGLYFYQVMLPGGGLLSEGRLVVLR</sequence>
<evidence type="ECO:0000313" key="1">
    <source>
        <dbReference type="EMBL" id="BAS26952.1"/>
    </source>
</evidence>
<accession>A0A0K2SIU9</accession>
<name>A0A0K2SIU9_LIMPI</name>
<dbReference type="STRING" id="1555112.LIP_1095"/>
<organism evidence="1 2">
    <name type="scientific">Limnochorda pilosa</name>
    <dbReference type="NCBI Taxonomy" id="1555112"/>
    <lineage>
        <taxon>Bacteria</taxon>
        <taxon>Bacillati</taxon>
        <taxon>Bacillota</taxon>
        <taxon>Limnochordia</taxon>
        <taxon>Limnochordales</taxon>
        <taxon>Limnochordaceae</taxon>
        <taxon>Limnochorda</taxon>
    </lineage>
</organism>
<evidence type="ECO:0008006" key="3">
    <source>
        <dbReference type="Google" id="ProtNLM"/>
    </source>
</evidence>
<dbReference type="KEGG" id="lpil:LIP_1095"/>